<dbReference type="PROSITE" id="PS50030">
    <property type="entry name" value="UBA"/>
    <property type="match status" value="1"/>
</dbReference>
<name>A0A9D4I3F1_DREPO</name>
<feature type="compositionally biased region" description="Polar residues" evidence="1">
    <location>
        <begin position="431"/>
        <end position="442"/>
    </location>
</feature>
<evidence type="ECO:0000256" key="1">
    <source>
        <dbReference type="SAM" id="MobiDB-lite"/>
    </source>
</evidence>
<accession>A0A9D4I3F1</accession>
<feature type="compositionally biased region" description="Low complexity" evidence="1">
    <location>
        <begin position="615"/>
        <end position="630"/>
    </location>
</feature>
<reference evidence="3" key="1">
    <citation type="journal article" date="2019" name="bioRxiv">
        <title>The Genome of the Zebra Mussel, Dreissena polymorpha: A Resource for Invasive Species Research.</title>
        <authorList>
            <person name="McCartney M.A."/>
            <person name="Auch B."/>
            <person name="Kono T."/>
            <person name="Mallez S."/>
            <person name="Zhang Y."/>
            <person name="Obille A."/>
            <person name="Becker A."/>
            <person name="Abrahante J.E."/>
            <person name="Garbe J."/>
            <person name="Badalamenti J.P."/>
            <person name="Herman A."/>
            <person name="Mangelson H."/>
            <person name="Liachko I."/>
            <person name="Sullivan S."/>
            <person name="Sone E.D."/>
            <person name="Koren S."/>
            <person name="Silverstein K.A.T."/>
            <person name="Beckman K.B."/>
            <person name="Gohl D.M."/>
        </authorList>
    </citation>
    <scope>NUCLEOTIDE SEQUENCE</scope>
    <source>
        <strain evidence="3">Duluth1</strain>
        <tissue evidence="3">Whole animal</tissue>
    </source>
</reference>
<gene>
    <name evidence="3" type="ORF">DPMN_047819</name>
</gene>
<feature type="region of interest" description="Disordered" evidence="1">
    <location>
        <begin position="795"/>
        <end position="833"/>
    </location>
</feature>
<feature type="region of interest" description="Disordered" evidence="1">
    <location>
        <begin position="101"/>
        <end position="123"/>
    </location>
</feature>
<dbReference type="InterPro" id="IPR052068">
    <property type="entry name" value="GW182_domain"/>
</dbReference>
<dbReference type="InterPro" id="IPR035979">
    <property type="entry name" value="RBD_domain_sf"/>
</dbReference>
<protein>
    <recommendedName>
        <fullName evidence="2">UBA domain-containing protein</fullName>
    </recommendedName>
</protein>
<dbReference type="AlphaFoldDB" id="A0A9D4I3F1"/>
<feature type="region of interest" description="Disordered" evidence="1">
    <location>
        <begin position="283"/>
        <end position="314"/>
    </location>
</feature>
<organism evidence="3 4">
    <name type="scientific">Dreissena polymorpha</name>
    <name type="common">Zebra mussel</name>
    <name type="synonym">Mytilus polymorpha</name>
    <dbReference type="NCBI Taxonomy" id="45954"/>
    <lineage>
        <taxon>Eukaryota</taxon>
        <taxon>Metazoa</taxon>
        <taxon>Spiralia</taxon>
        <taxon>Lophotrochozoa</taxon>
        <taxon>Mollusca</taxon>
        <taxon>Bivalvia</taxon>
        <taxon>Autobranchia</taxon>
        <taxon>Heteroconchia</taxon>
        <taxon>Euheterodonta</taxon>
        <taxon>Imparidentia</taxon>
        <taxon>Neoheterodontei</taxon>
        <taxon>Myida</taxon>
        <taxon>Dreissenoidea</taxon>
        <taxon>Dreissenidae</taxon>
        <taxon>Dreissena</taxon>
    </lineage>
</organism>
<dbReference type="Proteomes" id="UP000828390">
    <property type="component" value="Unassembled WGS sequence"/>
</dbReference>
<dbReference type="GO" id="GO:0005654">
    <property type="term" value="C:nucleoplasm"/>
    <property type="evidence" value="ECO:0007669"/>
    <property type="project" value="TreeGrafter"/>
</dbReference>
<dbReference type="SUPFAM" id="SSF46934">
    <property type="entry name" value="UBA-like"/>
    <property type="match status" value="1"/>
</dbReference>
<dbReference type="GO" id="GO:0060213">
    <property type="term" value="P:positive regulation of nuclear-transcribed mRNA poly(A) tail shortening"/>
    <property type="evidence" value="ECO:0007669"/>
    <property type="project" value="TreeGrafter"/>
</dbReference>
<evidence type="ECO:0000313" key="4">
    <source>
        <dbReference type="Proteomes" id="UP000828390"/>
    </source>
</evidence>
<feature type="region of interest" description="Disordered" evidence="1">
    <location>
        <begin position="613"/>
        <end position="703"/>
    </location>
</feature>
<feature type="compositionally biased region" description="Low complexity" evidence="1">
    <location>
        <begin position="531"/>
        <end position="560"/>
    </location>
</feature>
<feature type="domain" description="UBA" evidence="2">
    <location>
        <begin position="154"/>
        <end position="194"/>
    </location>
</feature>
<keyword evidence="4" id="KW-1185">Reference proteome</keyword>
<proteinExistence type="predicted"/>
<dbReference type="PANTHER" id="PTHR13020:SF25">
    <property type="entry name" value="PROTEIN GAWKY"/>
    <property type="match status" value="1"/>
</dbReference>
<feature type="compositionally biased region" description="Polar residues" evidence="1">
    <location>
        <begin position="456"/>
        <end position="500"/>
    </location>
</feature>
<dbReference type="EMBL" id="JAIWYP010000011">
    <property type="protein sequence ID" value="KAH3741101.1"/>
    <property type="molecule type" value="Genomic_DNA"/>
</dbReference>
<comment type="caution">
    <text evidence="3">The sequence shown here is derived from an EMBL/GenBank/DDBJ whole genome shotgun (WGS) entry which is preliminary data.</text>
</comment>
<feature type="compositionally biased region" description="Polar residues" evidence="1">
    <location>
        <begin position="642"/>
        <end position="653"/>
    </location>
</feature>
<sequence length="884" mass="96364">MHEKNEFELTELESFIKDLLDKRNKCDPDTKQALTVFISNMSSFIHGCKWNKPKHQIIQLRFIDLFDECTICVVHLVLVNPAAEPLPPPPPVFKIPTYHHHEHTSPASYQTPPGPPNVAAQGSADSHEDRFAFHSPQVFPPLDPMGNKTLPQIANPSRLLQQLTDMGFKKDDAQRALINNNMNIQGAIANLYRSSGAKKDDFEIARMSGLLPTNDDISDTQLDSNSFVPNLNHMQNTPFNNAQSKIPNQFPFNNGPSLNQSSLGSNNPSINSALQQIFMQKYPTQPPPTQQMNSMNPGQGPLGPGQPPGVQSNPNVHQQMAQQQILNQLRMAGQAGLISPQLLNRQLPTHVLVMLKQLLQHQQNLQQLIHTQLTLQQNKLRINPHMLRQQLEEIINKVHIIKQQILMLTKNISAAQKSLLDKPDSCPYLSLQPTSQPQSRLNQWKKPTPDKESPDGASNSISNTASTVTSPTSQQDNAGDTSDLNKTVGSKPIQQANPTPNLRRYDELGLPALGGDSPWSSGGNLQNWPNSTSSTDNESSDNSESLLTTAASTVSRTSSSFLDPIPTIHEFVPGKPWQGISAKNVEDDPHIKPGSFSRSLSVNTVKDDYLLTLTKSSPNSDNNSSWPSKSSDGDHKPWSAGGDNSLTPTSFSSEVWGMHGKNSTSRPPPGLPQQHLQQQQKWAGINRPHSWAGSATRHDGRGNWGEPQVSTVLCLQNILPSTDGATLRTLCMQHGPLQHFYLNLSRGEAIVKYRSMEEASKAQKALNNCLLGNTTILANFLSDTEAQQYIEMQQSGLSGGPGASQWSQGGGQQHPRSNLGSIGGGRGGNMGMGGWGGSMNPAFSMSGGSGMWGNSVPRSMNSGGGLWGAMDDNGPHNLLGNMQG</sequence>
<feature type="compositionally biased region" description="Polar residues" evidence="1">
    <location>
        <begin position="518"/>
        <end position="530"/>
    </location>
</feature>
<dbReference type="InterPro" id="IPR000504">
    <property type="entry name" value="RRM_dom"/>
</dbReference>
<dbReference type="GO" id="GO:0035195">
    <property type="term" value="P:miRNA-mediated post-transcriptional gene silencing"/>
    <property type="evidence" value="ECO:0007669"/>
    <property type="project" value="TreeGrafter"/>
</dbReference>
<dbReference type="SUPFAM" id="SSF54928">
    <property type="entry name" value="RNA-binding domain, RBD"/>
    <property type="match status" value="1"/>
</dbReference>
<feature type="region of interest" description="Disordered" evidence="1">
    <location>
        <begin position="427"/>
        <end position="560"/>
    </location>
</feature>
<dbReference type="Gene3D" id="3.30.70.330">
    <property type="match status" value="1"/>
</dbReference>
<evidence type="ECO:0000259" key="2">
    <source>
        <dbReference type="PROSITE" id="PS50030"/>
    </source>
</evidence>
<dbReference type="GO" id="GO:0003723">
    <property type="term" value="F:RNA binding"/>
    <property type="evidence" value="ECO:0007669"/>
    <property type="project" value="InterPro"/>
</dbReference>
<evidence type="ECO:0000313" key="3">
    <source>
        <dbReference type="EMBL" id="KAH3741101.1"/>
    </source>
</evidence>
<dbReference type="InterPro" id="IPR015940">
    <property type="entry name" value="UBA"/>
</dbReference>
<reference evidence="3" key="2">
    <citation type="submission" date="2020-11" db="EMBL/GenBank/DDBJ databases">
        <authorList>
            <person name="McCartney M.A."/>
            <person name="Auch B."/>
            <person name="Kono T."/>
            <person name="Mallez S."/>
            <person name="Becker A."/>
            <person name="Gohl D.M."/>
            <person name="Silverstein K.A.T."/>
            <person name="Koren S."/>
            <person name="Bechman K.B."/>
            <person name="Herman A."/>
            <person name="Abrahante J.E."/>
            <person name="Garbe J."/>
        </authorList>
    </citation>
    <scope>NUCLEOTIDE SEQUENCE</scope>
    <source>
        <strain evidence="3">Duluth1</strain>
        <tissue evidence="3">Whole animal</tissue>
    </source>
</reference>
<dbReference type="SMART" id="SM00360">
    <property type="entry name" value="RRM"/>
    <property type="match status" value="1"/>
</dbReference>
<dbReference type="Pfam" id="PF00076">
    <property type="entry name" value="RRM_1"/>
    <property type="match status" value="1"/>
</dbReference>
<dbReference type="GO" id="GO:0000932">
    <property type="term" value="C:P-body"/>
    <property type="evidence" value="ECO:0007669"/>
    <property type="project" value="TreeGrafter"/>
</dbReference>
<feature type="region of interest" description="Disordered" evidence="1">
    <location>
        <begin position="579"/>
        <end position="598"/>
    </location>
</feature>
<dbReference type="PANTHER" id="PTHR13020">
    <property type="entry name" value="TRINUCLEOTIDE REPEAT-CONTAINING GENE 6"/>
    <property type="match status" value="1"/>
</dbReference>
<feature type="region of interest" description="Disordered" evidence="1">
    <location>
        <begin position="247"/>
        <end position="269"/>
    </location>
</feature>
<dbReference type="InterPro" id="IPR012677">
    <property type="entry name" value="Nucleotide-bd_a/b_plait_sf"/>
</dbReference>
<feature type="compositionally biased region" description="Gly residues" evidence="1">
    <location>
        <begin position="821"/>
        <end position="833"/>
    </location>
</feature>
<dbReference type="Gene3D" id="1.10.8.10">
    <property type="entry name" value="DNA helicase RuvA subunit, C-terminal domain"/>
    <property type="match status" value="1"/>
</dbReference>
<feature type="compositionally biased region" description="Gly residues" evidence="1">
    <location>
        <begin position="797"/>
        <end position="812"/>
    </location>
</feature>
<dbReference type="Pfam" id="PF00627">
    <property type="entry name" value="UBA"/>
    <property type="match status" value="1"/>
</dbReference>
<dbReference type="InterPro" id="IPR009060">
    <property type="entry name" value="UBA-like_sf"/>
</dbReference>